<dbReference type="PANTHER" id="PTHR40086">
    <property type="entry name" value="PHOSPHOTRANSFERASE YTMP-RELATED"/>
    <property type="match status" value="1"/>
</dbReference>
<evidence type="ECO:0000259" key="1">
    <source>
        <dbReference type="Pfam" id="PF01636"/>
    </source>
</evidence>
<name>M9W9M1_9MOLU</name>
<dbReference type="PANTHER" id="PTHR40086:SF1">
    <property type="entry name" value="CELL CYCLE REGULATOR CCRZ"/>
    <property type="match status" value="1"/>
</dbReference>
<dbReference type="Proteomes" id="UP000012984">
    <property type="component" value="Chromosome"/>
</dbReference>
<evidence type="ECO:0000313" key="2">
    <source>
        <dbReference type="EMBL" id="AGJ90703.1"/>
    </source>
</evidence>
<dbReference type="RefSeq" id="WP_015587321.1">
    <property type="nucleotide sequence ID" value="NC_021083.1"/>
</dbReference>
<proteinExistence type="predicted"/>
<accession>M9W9M1</accession>
<sequence>MRQKITKGGTNISYKVDDKFLQIKRHNSFNHKIDYSLLEIFDFVPKLLKNTATEIEWEFINGVEPIIDLTNIQIITKQIKQLHNSNLKFPEFNLTKRIEYYRTKIKELNTNTQVLDDYEYLIDQILKQMDHETPLHNDLFSFNMIQTKDNKIYFVDWEYATMGDKHFELAYLIETSQMSKECENKLLEVYQDYHKDKLLLSKIFVNYIVILWIRTQTPPPHDTKALENRIYQLVKEI</sequence>
<evidence type="ECO:0000313" key="3">
    <source>
        <dbReference type="Proteomes" id="UP000012984"/>
    </source>
</evidence>
<dbReference type="PATRIC" id="fig|1292033.3.peg.271"/>
<dbReference type="EMBL" id="CP004357">
    <property type="protein sequence ID" value="AGJ90703.1"/>
    <property type="molecule type" value="Genomic_DNA"/>
</dbReference>
<gene>
    <name evidence="2" type="primary">licA</name>
    <name evidence="2" type="ORF">MPUT9231_2790</name>
</gene>
<dbReference type="GO" id="GO:0016740">
    <property type="term" value="F:transferase activity"/>
    <property type="evidence" value="ECO:0007669"/>
    <property type="project" value="UniProtKB-KW"/>
</dbReference>
<dbReference type="OrthoDB" id="9803871at2"/>
<organism evidence="2 3">
    <name type="scientific">Mycoplasma putrefaciens Mput9231</name>
    <dbReference type="NCBI Taxonomy" id="1292033"/>
    <lineage>
        <taxon>Bacteria</taxon>
        <taxon>Bacillati</taxon>
        <taxon>Mycoplasmatota</taxon>
        <taxon>Mollicutes</taxon>
        <taxon>Mycoplasmataceae</taxon>
        <taxon>Mycoplasma</taxon>
    </lineage>
</organism>
<dbReference type="SUPFAM" id="SSF56112">
    <property type="entry name" value="Protein kinase-like (PK-like)"/>
    <property type="match status" value="1"/>
</dbReference>
<keyword evidence="2" id="KW-0808">Transferase</keyword>
<reference evidence="2 3" key="1">
    <citation type="journal article" date="2013" name="Genome Announc.">
        <title>Complete Genome Sequence of Mycoplasma putrefaciens Strain 9231, One of the Agents of Contagious Agalactia in Goats.</title>
        <authorList>
            <person name="Dupuy V."/>
            <person name="Sirand-Pugnet P."/>
            <person name="Baranowski E."/>
            <person name="Barre A."/>
            <person name="Breton M."/>
            <person name="Couture C."/>
            <person name="Dordet-Frisoni E."/>
            <person name="Gaurivaud P."/>
            <person name="Jacob D."/>
            <person name="Lemaitre C."/>
            <person name="Manso-Silvan L."/>
            <person name="Nikolski M."/>
            <person name="Nouvel L.X."/>
            <person name="Poumarat F."/>
            <person name="Tardy F."/>
            <person name="Thebault P."/>
            <person name="Theil S."/>
            <person name="Citti C."/>
            <person name="Blanchard A."/>
            <person name="Thiaucourt F."/>
        </authorList>
    </citation>
    <scope>NUCLEOTIDE SEQUENCE [LARGE SCALE GENOMIC DNA]</scope>
    <source>
        <strain evidence="2">Mput9231</strain>
    </source>
</reference>
<keyword evidence="3" id="KW-1185">Reference proteome</keyword>
<dbReference type="Gene3D" id="3.90.1200.10">
    <property type="match status" value="1"/>
</dbReference>
<dbReference type="InterPro" id="IPR011009">
    <property type="entry name" value="Kinase-like_dom_sf"/>
</dbReference>
<dbReference type="Pfam" id="PF01636">
    <property type="entry name" value="APH"/>
    <property type="match status" value="1"/>
</dbReference>
<feature type="domain" description="Aminoglycoside phosphotransferase" evidence="1">
    <location>
        <begin position="92"/>
        <end position="175"/>
    </location>
</feature>
<protein>
    <submittedName>
        <fullName evidence="2">Phosphotransferase system PTS, lichenan-specific IIa component</fullName>
    </submittedName>
</protein>
<dbReference type="HOGENOM" id="CLU_1123571_0_0_14"/>
<dbReference type="InterPro" id="IPR052077">
    <property type="entry name" value="CcrZ_PhaseVar_Mediator"/>
</dbReference>
<dbReference type="InterPro" id="IPR002575">
    <property type="entry name" value="Aminoglycoside_PTrfase"/>
</dbReference>
<dbReference type="eggNOG" id="COG0510">
    <property type="taxonomic scope" value="Bacteria"/>
</dbReference>
<dbReference type="AlphaFoldDB" id="M9W9M1"/>
<dbReference type="KEGG" id="mput:MPUT9231_2790"/>